<gene>
    <name evidence="1" type="ORF">EVG20_g7517</name>
</gene>
<evidence type="ECO:0008006" key="3">
    <source>
        <dbReference type="Google" id="ProtNLM"/>
    </source>
</evidence>
<accession>A0A4Y9YCC4</accession>
<dbReference type="Proteomes" id="UP000298327">
    <property type="component" value="Unassembled WGS sequence"/>
</dbReference>
<name>A0A4Y9YCC4_9AGAM</name>
<evidence type="ECO:0000313" key="1">
    <source>
        <dbReference type="EMBL" id="TFY60174.1"/>
    </source>
</evidence>
<organism evidence="1 2">
    <name type="scientific">Dentipellis fragilis</name>
    <dbReference type="NCBI Taxonomy" id="205917"/>
    <lineage>
        <taxon>Eukaryota</taxon>
        <taxon>Fungi</taxon>
        <taxon>Dikarya</taxon>
        <taxon>Basidiomycota</taxon>
        <taxon>Agaricomycotina</taxon>
        <taxon>Agaricomycetes</taxon>
        <taxon>Russulales</taxon>
        <taxon>Hericiaceae</taxon>
        <taxon>Dentipellis</taxon>
    </lineage>
</organism>
<protein>
    <recommendedName>
        <fullName evidence="3">NADP-dependent oxidoreductase domain-containing protein</fullName>
    </recommendedName>
</protein>
<proteinExistence type="predicted"/>
<dbReference type="EMBL" id="SEOQ01000578">
    <property type="protein sequence ID" value="TFY60174.1"/>
    <property type="molecule type" value="Genomic_DNA"/>
</dbReference>
<dbReference type="AlphaFoldDB" id="A0A4Y9YCC4"/>
<sequence>MSKFPTRKIGDTDVTAIGYGAMGIAAYYGPPMPGVQMTVLGQASERQSTADCPPFGAPQNYEVGIEGPSNEFQRQYTMGS</sequence>
<reference evidence="1 2" key="1">
    <citation type="submission" date="2019-02" db="EMBL/GenBank/DDBJ databases">
        <title>Genome sequencing of the rare red list fungi Dentipellis fragilis.</title>
        <authorList>
            <person name="Buettner E."/>
            <person name="Kellner H."/>
        </authorList>
    </citation>
    <scope>NUCLEOTIDE SEQUENCE [LARGE SCALE GENOMIC DNA]</scope>
    <source>
        <strain evidence="1 2">DSM 105465</strain>
    </source>
</reference>
<comment type="caution">
    <text evidence="1">The sequence shown here is derived from an EMBL/GenBank/DDBJ whole genome shotgun (WGS) entry which is preliminary data.</text>
</comment>
<evidence type="ECO:0000313" key="2">
    <source>
        <dbReference type="Proteomes" id="UP000298327"/>
    </source>
</evidence>
<keyword evidence="2" id="KW-1185">Reference proteome</keyword>